<keyword evidence="1" id="KW-0808">Transferase</keyword>
<keyword evidence="2" id="KW-1185">Reference proteome</keyword>
<dbReference type="Gene3D" id="3.40.50.150">
    <property type="entry name" value="Vaccinia Virus protein VP39"/>
    <property type="match status" value="1"/>
</dbReference>
<dbReference type="GO" id="GO:0008168">
    <property type="term" value="F:methyltransferase activity"/>
    <property type="evidence" value="ECO:0007669"/>
    <property type="project" value="UniProtKB-KW"/>
</dbReference>
<dbReference type="EMBL" id="JANCPR020000029">
    <property type="protein sequence ID" value="MDJ1135393.1"/>
    <property type="molecule type" value="Genomic_DNA"/>
</dbReference>
<dbReference type="Proteomes" id="UP001214441">
    <property type="component" value="Unassembled WGS sequence"/>
</dbReference>
<dbReference type="GO" id="GO:0032259">
    <property type="term" value="P:methylation"/>
    <property type="evidence" value="ECO:0007669"/>
    <property type="project" value="UniProtKB-KW"/>
</dbReference>
<comment type="caution">
    <text evidence="1">The sequence shown here is derived from an EMBL/GenBank/DDBJ whole genome shotgun (WGS) entry which is preliminary data.</text>
</comment>
<dbReference type="RefSeq" id="WP_274043124.1">
    <property type="nucleotide sequence ID" value="NZ_JANCPR020000029.1"/>
</dbReference>
<dbReference type="PANTHER" id="PTHR32379:SF1">
    <property type="entry name" value="GUANIDINOACETATE N-METHYLTRANSFERASE"/>
    <property type="match status" value="1"/>
</dbReference>
<reference evidence="1 2" key="1">
    <citation type="submission" date="2023-05" db="EMBL/GenBank/DDBJ databases">
        <title>Streptantibioticus silvisoli sp. nov., acidotolerant actinomycetes 1 from pine litter.</title>
        <authorList>
            <person name="Swiecimska M."/>
            <person name="Golinska P."/>
            <person name="Sangal V."/>
            <person name="Wachnowicz B."/>
            <person name="Goodfellow M."/>
        </authorList>
    </citation>
    <scope>NUCLEOTIDE SEQUENCE [LARGE SCALE GENOMIC DNA]</scope>
    <source>
        <strain evidence="1 2">DSM 42109</strain>
    </source>
</reference>
<evidence type="ECO:0000313" key="2">
    <source>
        <dbReference type="Proteomes" id="UP001214441"/>
    </source>
</evidence>
<proteinExistence type="predicted"/>
<sequence length="249" mass="27403">MIAACLEGQGSSAEYPQILRSLAIGNLAMNSINQKPPSSQDEIPLPATPGEWVDAKADFGPGCLKILGHPVMEDWEDPYMADLARIATSRRGRVLEVGFGLGISAGYVQQANVDEHVIIEANADVFDRLCAFARSADRPVRPLSGLWQDVCPSLPGGCFDGILFDTYPLTREEVHRSHFLFFREAHRLLRPGGVLTYYSDESDSLESHMGPLQEAGFQEISWHLCAVQPPPECLYWQSGTFVSPVVVKT</sequence>
<dbReference type="SUPFAM" id="SSF53335">
    <property type="entry name" value="S-adenosyl-L-methionine-dependent methyltransferases"/>
    <property type="match status" value="1"/>
</dbReference>
<keyword evidence="1" id="KW-0489">Methyltransferase</keyword>
<protein>
    <submittedName>
        <fullName evidence="1">Class I SAM-dependent methyltransferase</fullName>
        <ecNumber evidence="1">2.1.1.-</ecNumber>
    </submittedName>
</protein>
<dbReference type="InterPro" id="IPR029063">
    <property type="entry name" value="SAM-dependent_MTases_sf"/>
</dbReference>
<organism evidence="1 2">
    <name type="scientific">Streptomyces iconiensis</name>
    <dbReference type="NCBI Taxonomy" id="1384038"/>
    <lineage>
        <taxon>Bacteria</taxon>
        <taxon>Bacillati</taxon>
        <taxon>Actinomycetota</taxon>
        <taxon>Actinomycetes</taxon>
        <taxon>Kitasatosporales</taxon>
        <taxon>Streptomycetaceae</taxon>
        <taxon>Streptomyces</taxon>
    </lineage>
</organism>
<dbReference type="EC" id="2.1.1.-" evidence="1"/>
<accession>A0ABT7A228</accession>
<dbReference type="CDD" id="cd02440">
    <property type="entry name" value="AdoMet_MTases"/>
    <property type="match status" value="1"/>
</dbReference>
<gene>
    <name evidence="1" type="ORF">NMN56_026175</name>
</gene>
<dbReference type="PANTHER" id="PTHR32379">
    <property type="entry name" value="GUANIDINOACETATE N-METHYLTRANSFERASE"/>
    <property type="match status" value="1"/>
</dbReference>
<dbReference type="InterPro" id="IPR051038">
    <property type="entry name" value="RMT2/GAMT_Mtase"/>
</dbReference>
<name>A0ABT7A228_9ACTN</name>
<evidence type="ECO:0000313" key="1">
    <source>
        <dbReference type="EMBL" id="MDJ1135393.1"/>
    </source>
</evidence>